<feature type="region of interest" description="Disordered" evidence="1">
    <location>
        <begin position="739"/>
        <end position="786"/>
    </location>
</feature>
<dbReference type="Proteomes" id="UP001495910">
    <property type="component" value="Unassembled WGS sequence"/>
</dbReference>
<name>A0ABU9Q0N2_9BURK</name>
<keyword evidence="4" id="KW-1185">Reference proteome</keyword>
<comment type="caution">
    <text evidence="3">The sequence shown here is derived from an EMBL/GenBank/DDBJ whole genome shotgun (WGS) entry which is preliminary data.</text>
</comment>
<evidence type="ECO:0000313" key="3">
    <source>
        <dbReference type="EMBL" id="MEM4989792.1"/>
    </source>
</evidence>
<evidence type="ECO:0000256" key="1">
    <source>
        <dbReference type="SAM" id="MobiDB-lite"/>
    </source>
</evidence>
<feature type="domain" description="eCIS core" evidence="2">
    <location>
        <begin position="58"/>
        <end position="123"/>
    </location>
</feature>
<organism evidence="3 4">
    <name type="scientific">Collimonas rhizosphaerae</name>
    <dbReference type="NCBI Taxonomy" id="3126357"/>
    <lineage>
        <taxon>Bacteria</taxon>
        <taxon>Pseudomonadati</taxon>
        <taxon>Pseudomonadota</taxon>
        <taxon>Betaproteobacteria</taxon>
        <taxon>Burkholderiales</taxon>
        <taxon>Oxalobacteraceae</taxon>
        <taxon>Collimonas</taxon>
    </lineage>
</organism>
<evidence type="ECO:0000313" key="4">
    <source>
        <dbReference type="Proteomes" id="UP001495910"/>
    </source>
</evidence>
<gene>
    <name evidence="3" type="ORF">V8G57_20560</name>
</gene>
<proteinExistence type="predicted"/>
<dbReference type="InterPro" id="IPR025295">
    <property type="entry name" value="eCIS_core_dom"/>
</dbReference>
<dbReference type="Pfam" id="PF13699">
    <property type="entry name" value="eCIS_core"/>
    <property type="match status" value="1"/>
</dbReference>
<dbReference type="RefSeq" id="WP_342830996.1">
    <property type="nucleotide sequence ID" value="NZ_JBANDC010000017.1"/>
</dbReference>
<accession>A0ABU9Q0N2</accession>
<protein>
    <submittedName>
        <fullName evidence="3">DUF4157 domain-containing protein</fullName>
    </submittedName>
</protein>
<dbReference type="EMBL" id="JBANDC010000017">
    <property type="protein sequence ID" value="MEM4989792.1"/>
    <property type="molecule type" value="Genomic_DNA"/>
</dbReference>
<evidence type="ECO:0000259" key="2">
    <source>
        <dbReference type="Pfam" id="PF13699"/>
    </source>
</evidence>
<reference evidence="3 4" key="1">
    <citation type="submission" date="2024-02" db="EMBL/GenBank/DDBJ databases">
        <title>Draft genome sequence of Collimonas sp. strain H4R21, an effective mineral-weathering bacterial strain isolated from the beech rhizosphere.</title>
        <authorList>
            <person name="Morin E."/>
            <person name="Uroz S."/>
            <person name="Leveau J.H.J."/>
            <person name="Kumar R."/>
            <person name="Rey M.W."/>
            <person name="Pham J."/>
        </authorList>
    </citation>
    <scope>NUCLEOTIDE SEQUENCE [LARGE SCALE GENOMIC DNA]</scope>
    <source>
        <strain evidence="3 4">H4R21</strain>
    </source>
</reference>
<sequence length="857" mass="93497">MMPQSSPQPAPANVREGLPERTGRMAYGVNHLLPMGAYHYAGSPLQRGEAAAVSRSGLPDDLKAGIEGLSGLALDQVKVHYNSARPAQLQAHAYAQGSDIHLAPGQERRLPHEAWHLVQQAQGRVAASMQDKGVALNDDCRLEQEADVMGARATRLAAPAQRRQHAAPAAAADATPVTQLYRIEREPVTQQVYSVSNDNSMVTGMTTPNHEFYVERAPQIGAMNNAVTASPLQFYSAGTASLFGRDYYRVGLSFDTGRVRGGAPDDRRAPRQDNLQAQYRDQVLPEIRAFRERRRAGKVAEINAAAAVSDGQVNPAFINPALAASVRRLELFKKLILSQLTLDSYRDDETGAIADAGRIVATLESVLYSTDITRGAVTARLEQLAPYFREEENPARFARTPILRATLLELRAAVVALAAALPVDLPVDLMSFHNASFQARQIEAVDGPDNVLLYRACDVTASTLLGNKITEQNAQRLKTYVAGSGGAFHYATKILQVGGDWVTLEGFAASDRERGIIGIEDDDSAKNIDDTWQYIMYGALAGDGGPLLSDEDRYFALYTKLRYYLKGITAPGVFGPEQRDKLIPKPVGAWRLQPLFPVSVAKGIGGYLSRLATDAPQKKAEALLKQLQEVGLLDKQGCVANRETLTLQLVRKLLPNLPEGTTAKVFRILRDSLQSQHIQIGLTSDLANAIAWRAYLGAGGDERAALLTQQADAIMEQRIDPRAQSGATWDDLAQTVAGLPPRPVVEPEPPVLGPQPKTPLTSEPLKASKPVKDENARKGKQPPARHELVGSGLRELDRLRDLWRSRQPQPALGSPPNYLDWRAAIQSIPLAPEDMPIGAIQEDLMQWLSHAREKWGV</sequence>
<feature type="compositionally biased region" description="Pro residues" evidence="1">
    <location>
        <begin position="740"/>
        <end position="757"/>
    </location>
</feature>